<evidence type="ECO:0000256" key="1">
    <source>
        <dbReference type="SAM" id="SignalP"/>
    </source>
</evidence>
<accession>A0ABU2L2R1</accession>
<evidence type="ECO:0000313" key="2">
    <source>
        <dbReference type="EMBL" id="MDT0305860.1"/>
    </source>
</evidence>
<keyword evidence="1" id="KW-0732">Signal</keyword>
<comment type="caution">
    <text evidence="2">The sequence shown here is derived from an EMBL/GenBank/DDBJ whole genome shotgun (WGS) entry which is preliminary data.</text>
</comment>
<dbReference type="RefSeq" id="WP_311628775.1">
    <property type="nucleotide sequence ID" value="NZ_JAVREN010000003.1"/>
</dbReference>
<evidence type="ECO:0000313" key="3">
    <source>
        <dbReference type="Proteomes" id="UP001183388"/>
    </source>
</evidence>
<gene>
    <name evidence="2" type="ORF">RM780_02640</name>
</gene>
<sequence length="386" mass="41113">MRPSTGRRLGALALAPLFALTACGGSDTGEDAAADLEPAPAAQRLDEVCPATVVVQLQWQPQSDMGAMFELLGPGYSVDAGDRSVTGPLVADGRDTGVRLTLRAGGPAIGFQSVTSQMYADDAIHLGLVHSDQQIAASGDQPVVGVTPLLKHSPAMLMWDPEAHPGLSIDRIAETDASVVVSQDQFFPAWLVAEGYVTQDQLDPSYDGAPARFVGDSGIVQQGFANSEPYTYEEETPAWGRPVGYQLLRDVGYDIYASNLTVRQDRLEELSPCLERLVPLVQQAGADYITEPEATNERIVDIVSQDPAYTPYTIGEAAYSAELLRGEGLVANEEDGSIGSYDLERAGAFVTELAPIIRDGGSEVPADLTAEDLFTNRFVDPAIGLP</sequence>
<dbReference type="Proteomes" id="UP001183388">
    <property type="component" value="Unassembled WGS sequence"/>
</dbReference>
<proteinExistence type="predicted"/>
<organism evidence="2 3">
    <name type="scientific">Streptomyces boetiae</name>
    <dbReference type="NCBI Taxonomy" id="3075541"/>
    <lineage>
        <taxon>Bacteria</taxon>
        <taxon>Bacillati</taxon>
        <taxon>Actinomycetota</taxon>
        <taxon>Actinomycetes</taxon>
        <taxon>Kitasatosporales</taxon>
        <taxon>Streptomycetaceae</taxon>
        <taxon>Streptomyces</taxon>
    </lineage>
</organism>
<feature type="signal peptide" evidence="1">
    <location>
        <begin position="1"/>
        <end position="24"/>
    </location>
</feature>
<reference evidence="3" key="1">
    <citation type="submission" date="2023-07" db="EMBL/GenBank/DDBJ databases">
        <title>30 novel species of actinomycetes from the DSMZ collection.</title>
        <authorList>
            <person name="Nouioui I."/>
        </authorList>
    </citation>
    <scope>NUCLEOTIDE SEQUENCE [LARGE SCALE GENOMIC DNA]</scope>
    <source>
        <strain evidence="3">DSM 44917</strain>
    </source>
</reference>
<dbReference type="EMBL" id="JAVREN010000003">
    <property type="protein sequence ID" value="MDT0305860.1"/>
    <property type="molecule type" value="Genomic_DNA"/>
</dbReference>
<dbReference type="Gene3D" id="3.40.190.10">
    <property type="entry name" value="Periplasmic binding protein-like II"/>
    <property type="match status" value="2"/>
</dbReference>
<protein>
    <recommendedName>
        <fullName evidence="4">Nitrate ABC transporter substrate-binding protein</fullName>
    </recommendedName>
</protein>
<dbReference type="PROSITE" id="PS51257">
    <property type="entry name" value="PROKAR_LIPOPROTEIN"/>
    <property type="match status" value="1"/>
</dbReference>
<name>A0ABU2L2R1_9ACTN</name>
<keyword evidence="3" id="KW-1185">Reference proteome</keyword>
<feature type="chain" id="PRO_5045882283" description="Nitrate ABC transporter substrate-binding protein" evidence="1">
    <location>
        <begin position="25"/>
        <end position="386"/>
    </location>
</feature>
<evidence type="ECO:0008006" key="4">
    <source>
        <dbReference type="Google" id="ProtNLM"/>
    </source>
</evidence>